<proteinExistence type="inferred from homology"/>
<comment type="caution">
    <text evidence="2">The sequence shown here is derived from an EMBL/GenBank/DDBJ whole genome shotgun (WGS) entry which is preliminary data.</text>
</comment>
<keyword evidence="3" id="KW-1185">Reference proteome</keyword>
<dbReference type="GO" id="GO:0000009">
    <property type="term" value="F:alpha-1,6-mannosyltransferase activity"/>
    <property type="evidence" value="ECO:0007669"/>
    <property type="project" value="InterPro"/>
</dbReference>
<dbReference type="GO" id="GO:0006487">
    <property type="term" value="P:protein N-linked glycosylation"/>
    <property type="evidence" value="ECO:0007669"/>
    <property type="project" value="TreeGrafter"/>
</dbReference>
<dbReference type="Gene3D" id="3.90.550.20">
    <property type="match status" value="1"/>
</dbReference>
<sequence length="206" mass="23178">MRADFIRYVLTFLEGGVYSDTDTAPVRPLLEWVPEEFRNKTRLIVGVEADSQPPVPGTKYPVQLGQWTFAAAKGQPVLWRMIQRVLNEVAERLRAEKALEKTQPERHLGPNTVDFSDSDVLTVSGPIGWTEEICGYLSEMTQSDFTWENLTDIRRPRMFADVLVLPIDGFATGVPHSGASITQGNETKVMHYFTASWKGGQMEDIC</sequence>
<dbReference type="Pfam" id="PF04488">
    <property type="entry name" value="Gly_transf_sug"/>
    <property type="match status" value="1"/>
</dbReference>
<dbReference type="SUPFAM" id="SSF53448">
    <property type="entry name" value="Nucleotide-diphospho-sugar transferases"/>
    <property type="match status" value="1"/>
</dbReference>
<dbReference type="AlphaFoldDB" id="A0A8H6IRW0"/>
<dbReference type="GO" id="GO:0000136">
    <property type="term" value="C:mannan polymerase complex"/>
    <property type="evidence" value="ECO:0007669"/>
    <property type="project" value="TreeGrafter"/>
</dbReference>
<organism evidence="2 3">
    <name type="scientific">Colletotrichum sojae</name>
    <dbReference type="NCBI Taxonomy" id="2175907"/>
    <lineage>
        <taxon>Eukaryota</taxon>
        <taxon>Fungi</taxon>
        <taxon>Dikarya</taxon>
        <taxon>Ascomycota</taxon>
        <taxon>Pezizomycotina</taxon>
        <taxon>Sordariomycetes</taxon>
        <taxon>Hypocreomycetidae</taxon>
        <taxon>Glomerellales</taxon>
        <taxon>Glomerellaceae</taxon>
        <taxon>Colletotrichum</taxon>
        <taxon>Colletotrichum orchidearum species complex</taxon>
    </lineage>
</organism>
<dbReference type="PANTHER" id="PTHR31834">
    <property type="entry name" value="INITIATION-SPECIFIC ALPHA-1,6-MANNOSYLTRANSFERASE"/>
    <property type="match status" value="1"/>
</dbReference>
<evidence type="ECO:0000313" key="2">
    <source>
        <dbReference type="EMBL" id="KAF6793371.1"/>
    </source>
</evidence>
<protein>
    <submittedName>
        <fullName evidence="2">Initiation-specific alpha-mannosyltransferase</fullName>
    </submittedName>
</protein>
<comment type="similarity">
    <text evidence="1">Belongs to the glycosyltransferase 32 family.</text>
</comment>
<dbReference type="EMBL" id="WIGN01000435">
    <property type="protein sequence ID" value="KAF6793371.1"/>
    <property type="molecule type" value="Genomic_DNA"/>
</dbReference>
<dbReference type="Proteomes" id="UP000652219">
    <property type="component" value="Unassembled WGS sequence"/>
</dbReference>
<gene>
    <name evidence="2" type="ORF">CSOJ01_13952</name>
</gene>
<accession>A0A8H6IRW0</accession>
<dbReference type="InterPro" id="IPR039367">
    <property type="entry name" value="Och1-like"/>
</dbReference>
<dbReference type="InterPro" id="IPR007577">
    <property type="entry name" value="GlycoTrfase_DXD_sugar-bd_CS"/>
</dbReference>
<reference evidence="2 3" key="1">
    <citation type="journal article" date="2020" name="Phytopathology">
        <title>Genome Sequence Resources of Colletotrichum truncatum, C. plurivorum, C. musicola, and C. sojae: Four Species Pathogenic to Soybean (Glycine max).</title>
        <authorList>
            <person name="Rogerio F."/>
            <person name="Boufleur T.R."/>
            <person name="Ciampi-Guillardi M."/>
            <person name="Sukno S.A."/>
            <person name="Thon M.R."/>
            <person name="Massola Junior N.S."/>
            <person name="Baroncelli R."/>
        </authorList>
    </citation>
    <scope>NUCLEOTIDE SEQUENCE [LARGE SCALE GENOMIC DNA]</scope>
    <source>
        <strain evidence="2 3">LFN0009</strain>
    </source>
</reference>
<name>A0A8H6IRW0_9PEZI</name>
<evidence type="ECO:0000313" key="3">
    <source>
        <dbReference type="Proteomes" id="UP000652219"/>
    </source>
</evidence>
<keyword evidence="2" id="KW-0328">Glycosyltransferase</keyword>
<dbReference type="InterPro" id="IPR029044">
    <property type="entry name" value="Nucleotide-diphossugar_trans"/>
</dbReference>
<evidence type="ECO:0000256" key="1">
    <source>
        <dbReference type="ARBA" id="ARBA00009003"/>
    </source>
</evidence>
<keyword evidence="2" id="KW-0808">Transferase</keyword>
<dbReference type="PANTHER" id="PTHR31834:SF1">
    <property type="entry name" value="INITIATION-SPECIFIC ALPHA-1,6-MANNOSYLTRANSFERASE"/>
    <property type="match status" value="1"/>
</dbReference>